<accession>A0AA39MDX2</accession>
<comment type="caution">
    <text evidence="1">The sequence shown here is derived from an EMBL/GenBank/DDBJ whole genome shotgun (WGS) entry which is preliminary data.</text>
</comment>
<keyword evidence="2" id="KW-1185">Reference proteome</keyword>
<gene>
    <name evidence="1" type="ORF">EV421DRAFT_1659522</name>
</gene>
<evidence type="ECO:0000313" key="2">
    <source>
        <dbReference type="Proteomes" id="UP001175226"/>
    </source>
</evidence>
<dbReference type="Proteomes" id="UP001175226">
    <property type="component" value="Unassembled WGS sequence"/>
</dbReference>
<sequence length="122" mass="13509">MVQIARNYHNDIQSTDIPTAEEANRNEIITKVTQKLESKVSEAQKQELGKNTQQTQVQEAIAMSANDVAAGIDGLPNELSKTLAIHYKEDKLAGKAAFNIVKVLTKVFNDIEEHGVIENTDF</sequence>
<name>A0AA39MDX2_9AGAR</name>
<protein>
    <submittedName>
        <fullName evidence="1">Uncharacterized protein</fullName>
    </submittedName>
</protein>
<evidence type="ECO:0000313" key="1">
    <source>
        <dbReference type="EMBL" id="KAK0430263.1"/>
    </source>
</evidence>
<dbReference type="AlphaFoldDB" id="A0AA39MDX2"/>
<proteinExistence type="predicted"/>
<dbReference type="EMBL" id="JAUEPT010000160">
    <property type="protein sequence ID" value="KAK0430263.1"/>
    <property type="molecule type" value="Genomic_DNA"/>
</dbReference>
<reference evidence="1" key="1">
    <citation type="submission" date="2023-06" db="EMBL/GenBank/DDBJ databases">
        <authorList>
            <consortium name="Lawrence Berkeley National Laboratory"/>
            <person name="Ahrendt S."/>
            <person name="Sahu N."/>
            <person name="Indic B."/>
            <person name="Wong-Bajracharya J."/>
            <person name="Merenyi Z."/>
            <person name="Ke H.-M."/>
            <person name="Monk M."/>
            <person name="Kocsube S."/>
            <person name="Drula E."/>
            <person name="Lipzen A."/>
            <person name="Balint B."/>
            <person name="Henrissat B."/>
            <person name="Andreopoulos B."/>
            <person name="Martin F.M."/>
            <person name="Harder C.B."/>
            <person name="Rigling D."/>
            <person name="Ford K.L."/>
            <person name="Foster G.D."/>
            <person name="Pangilinan J."/>
            <person name="Papanicolaou A."/>
            <person name="Barry K."/>
            <person name="LaButti K."/>
            <person name="Viragh M."/>
            <person name="Koriabine M."/>
            <person name="Yan M."/>
            <person name="Riley R."/>
            <person name="Champramary S."/>
            <person name="Plett K.L."/>
            <person name="Tsai I.J."/>
            <person name="Slot J."/>
            <person name="Sipos G."/>
            <person name="Plett J."/>
            <person name="Nagy L.G."/>
            <person name="Grigoriev I.V."/>
        </authorList>
    </citation>
    <scope>NUCLEOTIDE SEQUENCE</scope>
    <source>
        <strain evidence="1">FPL87.14</strain>
    </source>
</reference>
<organism evidence="1 2">
    <name type="scientific">Armillaria borealis</name>
    <dbReference type="NCBI Taxonomy" id="47425"/>
    <lineage>
        <taxon>Eukaryota</taxon>
        <taxon>Fungi</taxon>
        <taxon>Dikarya</taxon>
        <taxon>Basidiomycota</taxon>
        <taxon>Agaricomycotina</taxon>
        <taxon>Agaricomycetes</taxon>
        <taxon>Agaricomycetidae</taxon>
        <taxon>Agaricales</taxon>
        <taxon>Marasmiineae</taxon>
        <taxon>Physalacriaceae</taxon>
        <taxon>Armillaria</taxon>
    </lineage>
</organism>
<feature type="non-terminal residue" evidence="1">
    <location>
        <position position="122"/>
    </location>
</feature>